<organism evidence="1 2">
    <name type="scientific">Mytilus galloprovincialis</name>
    <name type="common">Mediterranean mussel</name>
    <dbReference type="NCBI Taxonomy" id="29158"/>
    <lineage>
        <taxon>Eukaryota</taxon>
        <taxon>Metazoa</taxon>
        <taxon>Spiralia</taxon>
        <taxon>Lophotrochozoa</taxon>
        <taxon>Mollusca</taxon>
        <taxon>Bivalvia</taxon>
        <taxon>Autobranchia</taxon>
        <taxon>Pteriomorphia</taxon>
        <taxon>Mytilida</taxon>
        <taxon>Mytiloidea</taxon>
        <taxon>Mytilidae</taxon>
        <taxon>Mytilinae</taxon>
        <taxon>Mytilus</taxon>
    </lineage>
</organism>
<reference evidence="1" key="1">
    <citation type="submission" date="2018-11" db="EMBL/GenBank/DDBJ databases">
        <authorList>
            <person name="Alioto T."/>
            <person name="Alioto T."/>
        </authorList>
    </citation>
    <scope>NUCLEOTIDE SEQUENCE</scope>
</reference>
<gene>
    <name evidence="1" type="ORF">MGAL_10B046042</name>
</gene>
<evidence type="ECO:0000313" key="2">
    <source>
        <dbReference type="Proteomes" id="UP000596742"/>
    </source>
</evidence>
<name>A0A8B6HKF1_MYTGA</name>
<protein>
    <submittedName>
        <fullName evidence="1">Uncharacterized protein</fullName>
    </submittedName>
</protein>
<evidence type="ECO:0000313" key="1">
    <source>
        <dbReference type="EMBL" id="VDI81410.1"/>
    </source>
</evidence>
<dbReference type="AlphaFoldDB" id="A0A8B6HKF1"/>
<sequence>MAYATARIYNQLHQLFYLGTKFLKVFYKVDEENIYEYRNSDDLPDQRTGPDKNSDIEKVTELTDTNQVESVIVCADNLVDLTDQVNETESANVSTANLVETTDHIVTLEHHSHDDNNQLAIIENENSEEHIDIIFEKAMGYCTENNMQNPVEIPRYIFKRWL</sequence>
<dbReference type="EMBL" id="UYJE01010254">
    <property type="protein sequence ID" value="VDI81410.1"/>
    <property type="molecule type" value="Genomic_DNA"/>
</dbReference>
<accession>A0A8B6HKF1</accession>
<comment type="caution">
    <text evidence="1">The sequence shown here is derived from an EMBL/GenBank/DDBJ whole genome shotgun (WGS) entry which is preliminary data.</text>
</comment>
<keyword evidence="2" id="KW-1185">Reference proteome</keyword>
<dbReference type="OrthoDB" id="10449063at2759"/>
<proteinExistence type="predicted"/>
<dbReference type="Proteomes" id="UP000596742">
    <property type="component" value="Unassembled WGS sequence"/>
</dbReference>